<dbReference type="PANTHER" id="PTHR36509">
    <property type="entry name" value="BLL3101 PROTEIN"/>
    <property type="match status" value="1"/>
</dbReference>
<comment type="caution">
    <text evidence="3">The sequence shown here is derived from an EMBL/GenBank/DDBJ whole genome shotgun (WGS) entry which is preliminary data.</text>
</comment>
<dbReference type="Pfam" id="PF06863">
    <property type="entry name" value="DUF1254"/>
    <property type="match status" value="1"/>
</dbReference>
<gene>
    <name evidence="3" type="ORF">DES32_2107</name>
</gene>
<dbReference type="InterPro" id="IPR010679">
    <property type="entry name" value="DUF1254"/>
</dbReference>
<evidence type="ECO:0000259" key="2">
    <source>
        <dbReference type="Pfam" id="PF06863"/>
    </source>
</evidence>
<feature type="domain" description="DUF1254" evidence="2">
    <location>
        <begin position="113"/>
        <end position="243"/>
    </location>
</feature>
<dbReference type="EMBL" id="QUMO01000003">
    <property type="protein sequence ID" value="REF86063.1"/>
    <property type="molecule type" value="Genomic_DNA"/>
</dbReference>
<organism evidence="3 4">
    <name type="scientific">Methylovirgula ligni</name>
    <dbReference type="NCBI Taxonomy" id="569860"/>
    <lineage>
        <taxon>Bacteria</taxon>
        <taxon>Pseudomonadati</taxon>
        <taxon>Pseudomonadota</taxon>
        <taxon>Alphaproteobacteria</taxon>
        <taxon>Hyphomicrobiales</taxon>
        <taxon>Beijerinckiaceae</taxon>
        <taxon>Methylovirgula</taxon>
    </lineage>
</organism>
<evidence type="ECO:0008006" key="5">
    <source>
        <dbReference type="Google" id="ProtNLM"/>
    </source>
</evidence>
<dbReference type="PANTHER" id="PTHR36509:SF2">
    <property type="entry name" value="BLL3101 PROTEIN"/>
    <property type="match status" value="1"/>
</dbReference>
<name>A0A3D9YWW6_9HYPH</name>
<keyword evidence="4" id="KW-1185">Reference proteome</keyword>
<dbReference type="Proteomes" id="UP000256900">
    <property type="component" value="Unassembled WGS sequence"/>
</dbReference>
<dbReference type="AlphaFoldDB" id="A0A3D9YWW6"/>
<evidence type="ECO:0000313" key="4">
    <source>
        <dbReference type="Proteomes" id="UP000256900"/>
    </source>
</evidence>
<sequence length="508" mass="55351">MLVVMILFKFGAIILVAHQRADVFAEEHVMLTTRRSIIASSGLLALTALDRSLPAIAQSGSAATNSGIAPTAEEARAIAANAYLYFYPLLSMDVTRKQSTNIEPGKEIGKGPMNMFVNVPAYPPADLKTVVRPNFDTLYSLAWLDLTKEPMIVSAPDTGGRYYLLPMLDMWSDVFASPGWRTTGTQAANFLIATPGWNGAVPSGVTRIDAPTPIVWIIGRTKTDGPADYAAVHKIQAGYQITPLSRWGKPPVLPEATIDPSVDLKTPPKVQVDSMSGDKFFAYAAELLKVIPPHVTDQPMIAQLKKIGIEPGKSYDVQRLSPTIRDALANAPHDAQQLMAWKVASLAQVVNGWSMNTDTMGVYGNYYLKRAIVAQLGLGANLPEDAIYPLNLSDQTGKPLDGSNKYTIHFDKGATPPVNAFWSITLYDNDGFQVANALNRFAVSSWMPFKRNADGSLDLYFQNDNPGSDKEPNWLPAPKGPFNLTMRLYAPTPDALTGKWSPPPVTRT</sequence>
<dbReference type="Gene3D" id="2.60.40.1610">
    <property type="entry name" value="Domain of unknown function DUF1254"/>
    <property type="match status" value="1"/>
</dbReference>
<dbReference type="Gene3D" id="2.60.120.600">
    <property type="entry name" value="Domain of unknown function DUF1214, C-terminal domain"/>
    <property type="match status" value="1"/>
</dbReference>
<proteinExistence type="predicted"/>
<reference evidence="3 4" key="1">
    <citation type="submission" date="2018-08" db="EMBL/GenBank/DDBJ databases">
        <title>Genomic Encyclopedia of Type Strains, Phase IV (KMG-IV): sequencing the most valuable type-strain genomes for metagenomic binning, comparative biology and taxonomic classification.</title>
        <authorList>
            <person name="Goeker M."/>
        </authorList>
    </citation>
    <scope>NUCLEOTIDE SEQUENCE [LARGE SCALE GENOMIC DNA]</scope>
    <source>
        <strain evidence="3 4">BW863</strain>
    </source>
</reference>
<dbReference type="InterPro" id="IPR037050">
    <property type="entry name" value="DUF1254_sf"/>
</dbReference>
<feature type="domain" description="DUF1214" evidence="1">
    <location>
        <begin position="386"/>
        <end position="492"/>
    </location>
</feature>
<dbReference type="SUPFAM" id="SSF160935">
    <property type="entry name" value="VPA0735-like"/>
    <property type="match status" value="1"/>
</dbReference>
<protein>
    <recommendedName>
        <fullName evidence="5">DUF1254 domain-containing protein</fullName>
    </recommendedName>
</protein>
<accession>A0A3D9YWW6</accession>
<dbReference type="InterPro" id="IPR037049">
    <property type="entry name" value="DUF1214_C_sf"/>
</dbReference>
<evidence type="ECO:0000313" key="3">
    <source>
        <dbReference type="EMBL" id="REF86063.1"/>
    </source>
</evidence>
<dbReference type="InterPro" id="IPR010621">
    <property type="entry name" value="DUF1214"/>
</dbReference>
<dbReference type="Pfam" id="PF06742">
    <property type="entry name" value="DUF1214"/>
    <property type="match status" value="1"/>
</dbReference>
<evidence type="ECO:0000259" key="1">
    <source>
        <dbReference type="Pfam" id="PF06742"/>
    </source>
</evidence>